<keyword evidence="2" id="KW-1185">Reference proteome</keyword>
<reference evidence="1 2" key="1">
    <citation type="submission" date="2019-01" db="EMBL/GenBank/DDBJ databases">
        <authorList>
            <person name="Brito A."/>
        </authorList>
    </citation>
    <scope>NUCLEOTIDE SEQUENCE [LARGE SCALE GENOMIC DNA]</scope>
    <source>
        <strain evidence="1">1</strain>
    </source>
</reference>
<dbReference type="AlphaFoldDB" id="A0A563W1A5"/>
<gene>
    <name evidence="1" type="ORF">H1P_6170002</name>
</gene>
<name>A0A563W1A5_9CYAN</name>
<dbReference type="EMBL" id="CAACVJ010000576">
    <property type="protein sequence ID" value="VEP17489.1"/>
    <property type="molecule type" value="Genomic_DNA"/>
</dbReference>
<accession>A0A563W1A5</accession>
<organism evidence="1 2">
    <name type="scientific">Hyella patelloides LEGE 07179</name>
    <dbReference type="NCBI Taxonomy" id="945734"/>
    <lineage>
        <taxon>Bacteria</taxon>
        <taxon>Bacillati</taxon>
        <taxon>Cyanobacteriota</taxon>
        <taxon>Cyanophyceae</taxon>
        <taxon>Pleurocapsales</taxon>
        <taxon>Hyellaceae</taxon>
        <taxon>Hyella</taxon>
    </lineage>
</organism>
<evidence type="ECO:0000313" key="1">
    <source>
        <dbReference type="EMBL" id="VEP17489.1"/>
    </source>
</evidence>
<proteinExistence type="predicted"/>
<dbReference type="Proteomes" id="UP000320055">
    <property type="component" value="Unassembled WGS sequence"/>
</dbReference>
<evidence type="ECO:0000313" key="2">
    <source>
        <dbReference type="Proteomes" id="UP000320055"/>
    </source>
</evidence>
<sequence length="99" mass="11811">MKYYELAVSGLTLDEIISNENQDALTEVIQVFNEEREKIITHFVVANIRKYRKALGIEYDEMKGRIKQRYGVQKTGELSHHQWQEIEESLIWDYENAEF</sequence>
<protein>
    <submittedName>
        <fullName evidence="1">Uncharacterized protein</fullName>
    </submittedName>
</protein>